<evidence type="ECO:0000256" key="2">
    <source>
        <dbReference type="ARBA" id="ARBA00022840"/>
    </source>
</evidence>
<evidence type="ECO:0000256" key="3">
    <source>
        <dbReference type="SAM" id="Coils"/>
    </source>
</evidence>
<dbReference type="Gene3D" id="1.10.8.60">
    <property type="match status" value="1"/>
</dbReference>
<reference evidence="5" key="1">
    <citation type="submission" date="2020-10" db="EMBL/GenBank/DDBJ databases">
        <title>Ca. Dormibacterota MAGs.</title>
        <authorList>
            <person name="Montgomery K."/>
        </authorList>
    </citation>
    <scope>NUCLEOTIDE SEQUENCE [LARGE SCALE GENOMIC DNA]</scope>
    <source>
        <strain evidence="5">SC8812_S17_10</strain>
    </source>
</reference>
<dbReference type="AlphaFoldDB" id="A0A934K8T3"/>
<evidence type="ECO:0000313" key="5">
    <source>
        <dbReference type="EMBL" id="MBJ7598723.1"/>
    </source>
</evidence>
<proteinExistence type="predicted"/>
<dbReference type="Proteomes" id="UP000612893">
    <property type="component" value="Unassembled WGS sequence"/>
</dbReference>
<dbReference type="PANTHER" id="PTHR11638">
    <property type="entry name" value="ATP-DEPENDENT CLP PROTEASE"/>
    <property type="match status" value="1"/>
</dbReference>
<evidence type="ECO:0000256" key="1">
    <source>
        <dbReference type="ARBA" id="ARBA00022741"/>
    </source>
</evidence>
<dbReference type="GO" id="GO:0005737">
    <property type="term" value="C:cytoplasm"/>
    <property type="evidence" value="ECO:0007669"/>
    <property type="project" value="TreeGrafter"/>
</dbReference>
<dbReference type="InterPro" id="IPR019489">
    <property type="entry name" value="Clp_ATPase_C"/>
</dbReference>
<feature type="coiled-coil region" evidence="3">
    <location>
        <begin position="147"/>
        <end position="183"/>
    </location>
</feature>
<name>A0A934K8T3_9BACT</name>
<dbReference type="GO" id="GO:0034605">
    <property type="term" value="P:cellular response to heat"/>
    <property type="evidence" value="ECO:0007669"/>
    <property type="project" value="TreeGrafter"/>
</dbReference>
<keyword evidence="3" id="KW-0175">Coiled coil</keyword>
<organism evidence="5 6">
    <name type="scientific">Candidatus Nephthysia bennettiae</name>
    <dbReference type="NCBI Taxonomy" id="3127016"/>
    <lineage>
        <taxon>Bacteria</taxon>
        <taxon>Bacillati</taxon>
        <taxon>Candidatus Dormiibacterota</taxon>
        <taxon>Candidatus Dormibacteria</taxon>
        <taxon>Candidatus Dormibacterales</taxon>
        <taxon>Candidatus Dormibacteraceae</taxon>
        <taxon>Candidatus Nephthysia</taxon>
    </lineage>
</organism>
<dbReference type="GO" id="GO:0005524">
    <property type="term" value="F:ATP binding"/>
    <property type="evidence" value="ECO:0007669"/>
    <property type="project" value="UniProtKB-KW"/>
</dbReference>
<gene>
    <name evidence="5" type="ORF">JF922_11655</name>
</gene>
<accession>A0A934K8T3</accession>
<evidence type="ECO:0000259" key="4">
    <source>
        <dbReference type="SMART" id="SM01086"/>
    </source>
</evidence>
<keyword evidence="2" id="KW-0067">ATP-binding</keyword>
<protein>
    <recommendedName>
        <fullName evidence="4">Clp ATPase C-terminal domain-containing protein</fullName>
    </recommendedName>
</protein>
<dbReference type="Pfam" id="PF10431">
    <property type="entry name" value="ClpB_D2-small"/>
    <property type="match status" value="1"/>
</dbReference>
<dbReference type="InterPro" id="IPR027417">
    <property type="entry name" value="P-loop_NTPase"/>
</dbReference>
<evidence type="ECO:0000313" key="6">
    <source>
        <dbReference type="Proteomes" id="UP000612893"/>
    </source>
</evidence>
<feature type="domain" description="Clp ATPase C-terminal" evidence="4">
    <location>
        <begin position="30"/>
        <end position="121"/>
    </location>
</feature>
<keyword evidence="1" id="KW-0547">Nucleotide-binding</keyword>
<keyword evidence="6" id="KW-1185">Reference proteome</keyword>
<comment type="caution">
    <text evidence="5">The sequence shown here is derived from an EMBL/GenBank/DDBJ whole genome shotgun (WGS) entry which is preliminary data.</text>
</comment>
<dbReference type="SMART" id="SM01086">
    <property type="entry name" value="ClpB_D2-small"/>
    <property type="match status" value="1"/>
</dbReference>
<sequence length="215" mass="24595">MRRHYVEEAEGFFRPEFFNRLDRVVAFRTLDEATVRRIARRELGRLLLREGVVRRRLLVEIDGAVVEALARRGFHPRYGARPLQREVERAVIRPLAQLLVEQRPHPGDLVRVHLRDGEVAVEIRRVELPAAPRAERRRREPPEDTSLARAAAEVEELVQRIEAEEATAAVSQLRAEKSGLVSETHEPAFWDEPDTARNTLLRIYQVGEGAGAPGR</sequence>
<dbReference type="PANTHER" id="PTHR11638:SF18">
    <property type="entry name" value="HEAT SHOCK PROTEIN 104"/>
    <property type="match status" value="1"/>
</dbReference>
<dbReference type="EMBL" id="JAEKNR010000122">
    <property type="protein sequence ID" value="MBJ7598723.1"/>
    <property type="molecule type" value="Genomic_DNA"/>
</dbReference>
<dbReference type="GO" id="GO:0016887">
    <property type="term" value="F:ATP hydrolysis activity"/>
    <property type="evidence" value="ECO:0007669"/>
    <property type="project" value="TreeGrafter"/>
</dbReference>
<dbReference type="InterPro" id="IPR050130">
    <property type="entry name" value="ClpA_ClpB"/>
</dbReference>
<feature type="non-terminal residue" evidence="5">
    <location>
        <position position="215"/>
    </location>
</feature>
<dbReference type="SUPFAM" id="SSF52540">
    <property type="entry name" value="P-loop containing nucleoside triphosphate hydrolases"/>
    <property type="match status" value="1"/>
</dbReference>